<dbReference type="Proteomes" id="UP000628463">
    <property type="component" value="Unassembled WGS sequence"/>
</dbReference>
<name>A0ABR7G064_9FIRM</name>
<proteinExistence type="predicted"/>
<protein>
    <submittedName>
        <fullName evidence="1">Uncharacterized protein</fullName>
    </submittedName>
</protein>
<evidence type="ECO:0000313" key="2">
    <source>
        <dbReference type="Proteomes" id="UP000628463"/>
    </source>
</evidence>
<reference evidence="1 2" key="1">
    <citation type="submission" date="2020-08" db="EMBL/GenBank/DDBJ databases">
        <title>Genome public.</title>
        <authorList>
            <person name="Liu C."/>
            <person name="Sun Q."/>
        </authorList>
    </citation>
    <scope>NUCLEOTIDE SEQUENCE [LARGE SCALE GENOMIC DNA]</scope>
    <source>
        <strain evidence="1 2">NSJ-43</strain>
    </source>
</reference>
<keyword evidence="2" id="KW-1185">Reference proteome</keyword>
<gene>
    <name evidence="1" type="ORF">H8S01_07690</name>
</gene>
<evidence type="ECO:0000313" key="1">
    <source>
        <dbReference type="EMBL" id="MBC5680837.1"/>
    </source>
</evidence>
<accession>A0ABR7G064</accession>
<organism evidence="1 2">
    <name type="scientific">Lachnospira hominis</name>
    <name type="common">ex Liu et al. 2021</name>
    <dbReference type="NCBI Taxonomy" id="2763051"/>
    <lineage>
        <taxon>Bacteria</taxon>
        <taxon>Bacillati</taxon>
        <taxon>Bacillota</taxon>
        <taxon>Clostridia</taxon>
        <taxon>Lachnospirales</taxon>
        <taxon>Lachnospiraceae</taxon>
        <taxon>Lachnospira</taxon>
    </lineage>
</organism>
<comment type="caution">
    <text evidence="1">The sequence shown here is derived from an EMBL/GenBank/DDBJ whole genome shotgun (WGS) entry which is preliminary data.</text>
</comment>
<dbReference type="EMBL" id="JACOPD010000005">
    <property type="protein sequence ID" value="MBC5680837.1"/>
    <property type="molecule type" value="Genomic_DNA"/>
</dbReference>
<sequence>MNRTTKINVLAYASRPEMDINYFGDIVEYQGKRYFVSLSEEVVEFRGIVKEEENI</sequence>
<dbReference type="RefSeq" id="WP_186836803.1">
    <property type="nucleotide sequence ID" value="NZ_JACOPD010000005.1"/>
</dbReference>